<dbReference type="AlphaFoldDB" id="A0A504XBJ0"/>
<dbReference type="VEuPathDB" id="TriTrypDB:LdBPK_141340.1"/>
<evidence type="ECO:0000313" key="2">
    <source>
        <dbReference type="EMBL" id="TPP53417.1"/>
    </source>
</evidence>
<sequence>MPSSTRASRLVVSAAAAAAVLAVLLVGPCCFLTAYAAASLGDFGQEYQAIMESAGKGFGMLYRDMTAPPASYQWECIEDLSSHYSVAYASLTEPYTLSVLASMITVTRTAFTPGVSYSLIGIACTYDGNCGDLKRGSLLTFSLREDLIIIVAGSVSSNGITNFLPVSYYVVQLASSCSSANIANVTRPFSVGASSVWMQLWQ</sequence>
<dbReference type="Proteomes" id="UP000318821">
    <property type="component" value="Unassembled WGS sequence"/>
</dbReference>
<dbReference type="Proteomes" id="UP000318447">
    <property type="component" value="Unassembled WGS sequence"/>
</dbReference>
<name>A0A504XBJ0_LEIDO</name>
<organism evidence="1 3">
    <name type="scientific">Leishmania donovani</name>
    <dbReference type="NCBI Taxonomy" id="5661"/>
    <lineage>
        <taxon>Eukaryota</taxon>
        <taxon>Discoba</taxon>
        <taxon>Euglenozoa</taxon>
        <taxon>Kinetoplastea</taxon>
        <taxon>Metakinetoplastina</taxon>
        <taxon>Trypanosomatida</taxon>
        <taxon>Trypanosomatidae</taxon>
        <taxon>Leishmaniinae</taxon>
        <taxon>Leishmania</taxon>
    </lineage>
</organism>
<comment type="caution">
    <text evidence="1">The sequence shown here is derived from an EMBL/GenBank/DDBJ whole genome shotgun (WGS) entry which is preliminary data.</text>
</comment>
<dbReference type="VEuPathDB" id="TriTrypDB:LDHU3_14.1680"/>
<dbReference type="VEuPathDB" id="TriTrypDB:LdCL_140019300"/>
<evidence type="ECO:0000313" key="1">
    <source>
        <dbReference type="EMBL" id="TPP46316.1"/>
    </source>
</evidence>
<dbReference type="EMBL" id="RHLD01000042">
    <property type="protein sequence ID" value="TPP53417.1"/>
    <property type="molecule type" value="Genomic_DNA"/>
</dbReference>
<reference evidence="1" key="3">
    <citation type="submission" date="2019-02" db="EMBL/GenBank/DDBJ databases">
        <title>FDA dAtabase for Regulatory Grade micrObial Sequences (FDA-ARGOS): Supporting development and validation of Infectious Disease Dx tests.</title>
        <authorList>
            <person name="Duncan R."/>
            <person name="Fisher C."/>
            <person name="Tallon L.J."/>
            <person name="Sadzewicz L."/>
            <person name="Sengamalay N."/>
            <person name="Ott S."/>
            <person name="Godinez A."/>
            <person name="Nagaraj S."/>
            <person name="Nadendla S."/>
            <person name="Sichtig H."/>
        </authorList>
    </citation>
    <scope>NUCLEOTIDE SEQUENCE</scope>
    <source>
        <strain evidence="2">FDAARGOS_360</strain>
        <strain evidence="1">FDAARGOS_361</strain>
    </source>
</reference>
<gene>
    <name evidence="2" type="ORF">CGC20_38280</name>
    <name evidence="1" type="ORF">CGC21_5075</name>
</gene>
<proteinExistence type="predicted"/>
<reference evidence="4" key="2">
    <citation type="submission" date="2019-02" db="EMBL/GenBank/DDBJ databases">
        <title>FDA dAtabase for Regulatory Grade micrObial Sequences (FDA-ARGOS): Supporting development and validation of Infectious Disease Dx tests.</title>
        <authorList>
            <person name="Duncan R."/>
            <person name="Fisher C."/>
            <person name="Tallon L."/>
            <person name="Sadzewicz L."/>
            <person name="Sengamalay N."/>
            <person name="Ott S."/>
            <person name="Godinez A."/>
            <person name="Nagaraj S."/>
            <person name="Vavikolanu K."/>
            <person name="Vyas G."/>
            <person name="Nadendla S."/>
            <person name="Aluvathingal J."/>
            <person name="Sichtig H."/>
        </authorList>
    </citation>
    <scope>NUCLEOTIDE SEQUENCE [LARGE SCALE GENOMIC DNA]</scope>
    <source>
        <strain evidence="4">FDAARGOS_360</strain>
    </source>
</reference>
<dbReference type="EMBL" id="RHLC01000026">
    <property type="protein sequence ID" value="TPP46316.1"/>
    <property type="molecule type" value="Genomic_DNA"/>
</dbReference>
<evidence type="ECO:0000313" key="3">
    <source>
        <dbReference type="Proteomes" id="UP000318447"/>
    </source>
</evidence>
<protein>
    <submittedName>
        <fullName evidence="1">Uncharacterized protein</fullName>
    </submittedName>
</protein>
<accession>A0A504XBJ0</accession>
<evidence type="ECO:0000313" key="4">
    <source>
        <dbReference type="Proteomes" id="UP000318821"/>
    </source>
</evidence>
<reference evidence="3" key="1">
    <citation type="submission" date="2019-02" db="EMBL/GenBank/DDBJ databases">
        <title>FDA dAtabase for Regulatory Grade micrObial Sequences (FDA-ARGOS): Supporting development and validation of Infectious Disease Dx tests.</title>
        <authorList>
            <person name="Duncan R."/>
            <person name="Fisher C."/>
            <person name="Tallon L."/>
            <person name="Sadzewicz L."/>
            <person name="Sengamalay N."/>
            <person name="Ott S."/>
            <person name="Godinez A."/>
            <person name="Nagaraj S."/>
            <person name="Vavikolanu K."/>
            <person name="Nadendla S."/>
            <person name="Aluvathingal J."/>
            <person name="Sichtig H."/>
        </authorList>
    </citation>
    <scope>NUCLEOTIDE SEQUENCE [LARGE SCALE GENOMIC DNA]</scope>
    <source>
        <strain evidence="3">FDAARGOS_361</strain>
    </source>
</reference>